<keyword evidence="2" id="KW-1185">Reference proteome</keyword>
<comment type="caution">
    <text evidence="1">The sequence shown here is derived from an EMBL/GenBank/DDBJ whole genome shotgun (WGS) entry which is preliminary data.</text>
</comment>
<dbReference type="AlphaFoldDB" id="A0A8S0Z0D7"/>
<evidence type="ECO:0000313" key="2">
    <source>
        <dbReference type="Proteomes" id="UP000494106"/>
    </source>
</evidence>
<gene>
    <name evidence="1" type="ORF">APLA_LOCUS2652</name>
</gene>
<proteinExistence type="predicted"/>
<evidence type="ECO:0000313" key="1">
    <source>
        <dbReference type="EMBL" id="CAB3225935.1"/>
    </source>
</evidence>
<sequence>MFTTALAVVNMRIERSSLPGGDTNVVQPLPWLKSRLLRNVPNHVARRCLGCSARAAAARQRTQCRR</sequence>
<organism evidence="1 2">
    <name type="scientific">Arctia plantaginis</name>
    <name type="common">Wood tiger moth</name>
    <name type="synonym">Phalaena plantaginis</name>
    <dbReference type="NCBI Taxonomy" id="874455"/>
    <lineage>
        <taxon>Eukaryota</taxon>
        <taxon>Metazoa</taxon>
        <taxon>Ecdysozoa</taxon>
        <taxon>Arthropoda</taxon>
        <taxon>Hexapoda</taxon>
        <taxon>Insecta</taxon>
        <taxon>Pterygota</taxon>
        <taxon>Neoptera</taxon>
        <taxon>Endopterygota</taxon>
        <taxon>Lepidoptera</taxon>
        <taxon>Glossata</taxon>
        <taxon>Ditrysia</taxon>
        <taxon>Noctuoidea</taxon>
        <taxon>Erebidae</taxon>
        <taxon>Arctiinae</taxon>
        <taxon>Arctia</taxon>
    </lineage>
</organism>
<accession>A0A8S0Z0D7</accession>
<dbReference type="EMBL" id="CADEBC010000208">
    <property type="protein sequence ID" value="CAB3225935.1"/>
    <property type="molecule type" value="Genomic_DNA"/>
</dbReference>
<dbReference type="Proteomes" id="UP000494106">
    <property type="component" value="Unassembled WGS sequence"/>
</dbReference>
<protein>
    <submittedName>
        <fullName evidence="1">Uncharacterized protein</fullName>
    </submittedName>
</protein>
<reference evidence="1 2" key="1">
    <citation type="submission" date="2020-04" db="EMBL/GenBank/DDBJ databases">
        <authorList>
            <person name="Wallbank WR R."/>
            <person name="Pardo Diaz C."/>
            <person name="Kozak K."/>
            <person name="Martin S."/>
            <person name="Jiggins C."/>
            <person name="Moest M."/>
            <person name="Warren A I."/>
            <person name="Byers J.R.P. K."/>
            <person name="Montejo-Kovacevich G."/>
            <person name="Yen C E."/>
        </authorList>
    </citation>
    <scope>NUCLEOTIDE SEQUENCE [LARGE SCALE GENOMIC DNA]</scope>
</reference>
<name>A0A8S0Z0D7_ARCPL</name>